<evidence type="ECO:0000313" key="1">
    <source>
        <dbReference type="EMBL" id="GLK50231.1"/>
    </source>
</evidence>
<protein>
    <submittedName>
        <fullName evidence="1">Tryptophan halogenase</fullName>
    </submittedName>
</protein>
<sequence length="503" mass="55840">MNDSSGAVRRITIVGGGTAGWMAAAALARAFTRPSGLAVEITLVESDAIGTVGVGEATIPPIRQFIRMLGLAEDDFIRSTAATAKLGIAFKDWSSPGSDYFHGFGDYGPTVAGQPWRQYLFRLKTAGRIEGLEPWSAPTAMSRAGRFAPPVADPRSVLSHYSYAFQFDAGLFARRLRTLAEGLGVTRCEGRVVDVVQDPDKGLVAAVQLEDGRRVEADLFIDCSGFRGLLIEQTMKAGYEDWSHWLPCDRAVALPCAATRPAEPFTTARARSAGWQWRIPLQHRVGNGYVYSSAHIEDQTALDDLIGQMESPPLAEPNRLRFVTGRRREVWKGNVVSLGLASGFLEPLESTSINLIQTGIGRLLEMFPDRSFDPVLVREYNRRSAQEFERIRDFIVLHYHLAQRKDGDLWRRCRETTPPDSLLHKIELFRARGDIPLLEDESFREDSWTAVFTGLGVWPRQATPLVGIDKLDDVERQAARFADLIRQAVASLPPHSEHFTGYA</sequence>
<dbReference type="SUPFAM" id="SSF51905">
    <property type="entry name" value="FAD/NAD(P)-binding domain"/>
    <property type="match status" value="1"/>
</dbReference>
<dbReference type="Proteomes" id="UP001143509">
    <property type="component" value="Unassembled WGS sequence"/>
</dbReference>
<dbReference type="PIRSF" id="PIRSF011396">
    <property type="entry name" value="Trp_halogenase"/>
    <property type="match status" value="1"/>
</dbReference>
<gene>
    <name evidence="1" type="ORF">GCM10017620_32050</name>
</gene>
<accession>A0ABQ5TFA0</accession>
<dbReference type="Gene3D" id="3.50.50.60">
    <property type="entry name" value="FAD/NAD(P)-binding domain"/>
    <property type="match status" value="1"/>
</dbReference>
<dbReference type="RefSeq" id="WP_271166378.1">
    <property type="nucleotide sequence ID" value="NZ_BSFD01000011.1"/>
</dbReference>
<comment type="caution">
    <text evidence="1">The sequence shown here is derived from an EMBL/GenBank/DDBJ whole genome shotgun (WGS) entry which is preliminary data.</text>
</comment>
<dbReference type="InterPro" id="IPR036188">
    <property type="entry name" value="FAD/NAD-bd_sf"/>
</dbReference>
<reference evidence="1" key="2">
    <citation type="submission" date="2023-01" db="EMBL/GenBank/DDBJ databases">
        <authorList>
            <person name="Sun Q."/>
            <person name="Evtushenko L."/>
        </authorList>
    </citation>
    <scope>NUCLEOTIDE SEQUENCE</scope>
    <source>
        <strain evidence="1">VKM B-1499</strain>
    </source>
</reference>
<organism evidence="1 2">
    <name type="scientific">Brevundimonas intermedia</name>
    <dbReference type="NCBI Taxonomy" id="74315"/>
    <lineage>
        <taxon>Bacteria</taxon>
        <taxon>Pseudomonadati</taxon>
        <taxon>Pseudomonadota</taxon>
        <taxon>Alphaproteobacteria</taxon>
        <taxon>Caulobacterales</taxon>
        <taxon>Caulobacteraceae</taxon>
        <taxon>Brevundimonas</taxon>
    </lineage>
</organism>
<reference evidence="1" key="1">
    <citation type="journal article" date="2014" name="Int. J. Syst. Evol. Microbiol.">
        <title>Complete genome of a new Firmicutes species belonging to the dominant human colonic microbiota ('Ruminococcus bicirculans') reveals two chromosomes and a selective capacity to utilize plant glucans.</title>
        <authorList>
            <consortium name="NISC Comparative Sequencing Program"/>
            <person name="Wegmann U."/>
            <person name="Louis P."/>
            <person name="Goesmann A."/>
            <person name="Henrissat B."/>
            <person name="Duncan S.H."/>
            <person name="Flint H.J."/>
        </authorList>
    </citation>
    <scope>NUCLEOTIDE SEQUENCE</scope>
    <source>
        <strain evidence="1">VKM B-1499</strain>
    </source>
</reference>
<dbReference type="InterPro" id="IPR033856">
    <property type="entry name" value="Trp_halogen"/>
</dbReference>
<evidence type="ECO:0000313" key="2">
    <source>
        <dbReference type="Proteomes" id="UP001143509"/>
    </source>
</evidence>
<dbReference type="PANTHER" id="PTHR43747:SF4">
    <property type="entry name" value="FLAVIN-DEPENDENT TRYPTOPHAN HALOGENASE"/>
    <property type="match status" value="1"/>
</dbReference>
<dbReference type="InterPro" id="IPR006905">
    <property type="entry name" value="Flavin_halogenase"/>
</dbReference>
<dbReference type="Pfam" id="PF04820">
    <property type="entry name" value="Trp_halogenase"/>
    <property type="match status" value="1"/>
</dbReference>
<dbReference type="EMBL" id="BSFD01000011">
    <property type="protein sequence ID" value="GLK50231.1"/>
    <property type="molecule type" value="Genomic_DNA"/>
</dbReference>
<keyword evidence="2" id="KW-1185">Reference proteome</keyword>
<dbReference type="PANTHER" id="PTHR43747">
    <property type="entry name" value="FAD-BINDING PROTEIN"/>
    <property type="match status" value="1"/>
</dbReference>
<proteinExistence type="predicted"/>
<dbReference type="InterPro" id="IPR050816">
    <property type="entry name" value="Flavin-dep_Halogenase_NPB"/>
</dbReference>
<name>A0ABQ5TFA0_9CAUL</name>